<dbReference type="eggNOG" id="ENOG502ZAFW">
    <property type="taxonomic scope" value="Bacteria"/>
</dbReference>
<name>Q8KCF8_CHLTE</name>
<dbReference type="RefSeq" id="WP_010933130.1">
    <property type="nucleotide sequence ID" value="NC_002932.3"/>
</dbReference>
<dbReference type="Proteomes" id="UP000001007">
    <property type="component" value="Chromosome"/>
</dbReference>
<feature type="region of interest" description="Disordered" evidence="1">
    <location>
        <begin position="491"/>
        <end position="519"/>
    </location>
</feature>
<organism evidence="2 3">
    <name type="scientific">Chlorobaculum tepidum (strain ATCC 49652 / DSM 12025 / NBRC 103806 / TLS)</name>
    <name type="common">Chlorobium tepidum</name>
    <dbReference type="NCBI Taxonomy" id="194439"/>
    <lineage>
        <taxon>Bacteria</taxon>
        <taxon>Pseudomonadati</taxon>
        <taxon>Chlorobiota</taxon>
        <taxon>Chlorobiia</taxon>
        <taxon>Chlorobiales</taxon>
        <taxon>Chlorobiaceae</taxon>
        <taxon>Chlorobaculum</taxon>
    </lineage>
</organism>
<accession>Q8KCF8</accession>
<dbReference type="KEGG" id="cte:CT1463"/>
<dbReference type="HOGENOM" id="CLU_554015_0_0_10"/>
<proteinExistence type="predicted"/>
<dbReference type="OrthoDB" id="9774949at2"/>
<evidence type="ECO:0000313" key="2">
    <source>
        <dbReference type="EMBL" id="AAM72691.1"/>
    </source>
</evidence>
<reference evidence="2 3" key="1">
    <citation type="journal article" date="2002" name="Proc. Natl. Acad. Sci. U.S.A.">
        <title>The complete genome sequence of Chlorobium tepidum TLS, a photosynthetic, anaerobic, green-sulfur bacterium.</title>
        <authorList>
            <person name="Eisen J.A."/>
            <person name="Nelson K.E."/>
            <person name="Paulsen I.T."/>
            <person name="Heidelberg J.F."/>
            <person name="Wu M."/>
            <person name="Dodson R.J."/>
            <person name="Deboy R."/>
            <person name="Gwinn M.L."/>
            <person name="Nelson W.C."/>
            <person name="Haft D.H."/>
            <person name="Hickey E.K."/>
            <person name="Peterson J.D."/>
            <person name="Durkin A.S."/>
            <person name="Kolonay J.L."/>
            <person name="Yang F."/>
            <person name="Holt I."/>
            <person name="Umayam L.A."/>
            <person name="Mason T."/>
            <person name="Brenner M."/>
            <person name="Shea T.P."/>
            <person name="Parksey D."/>
            <person name="Nierman W.C."/>
            <person name="Feldblyum T.V."/>
            <person name="Hansen C.L."/>
            <person name="Craven M.B."/>
            <person name="Radune D."/>
            <person name="Vamathevan J."/>
            <person name="Khouri H."/>
            <person name="White O."/>
            <person name="Gruber T.M."/>
            <person name="Ketchum K.A."/>
            <person name="Venter J.C."/>
            <person name="Tettelin H."/>
            <person name="Bryant D.A."/>
            <person name="Fraser C.M."/>
        </authorList>
    </citation>
    <scope>NUCLEOTIDE SEQUENCE [LARGE SCALE GENOMIC DNA]</scope>
    <source>
        <strain evidence="3">ATCC 49652 / DSM 12025 / NBRC 103806 / TLS</strain>
    </source>
</reference>
<keyword evidence="3" id="KW-1185">Reference proteome</keyword>
<dbReference type="Pfam" id="PF14356">
    <property type="entry name" value="DUF4403"/>
    <property type="match status" value="1"/>
</dbReference>
<dbReference type="InterPro" id="IPR025515">
    <property type="entry name" value="DUF4403"/>
</dbReference>
<evidence type="ECO:0000313" key="3">
    <source>
        <dbReference type="Proteomes" id="UP000001007"/>
    </source>
</evidence>
<dbReference type="AlphaFoldDB" id="Q8KCF8"/>
<protein>
    <recommendedName>
        <fullName evidence="4">DUF4403 family protein</fullName>
    </recommendedName>
</protein>
<dbReference type="EnsemblBacteria" id="AAM72691">
    <property type="protein sequence ID" value="AAM72691"/>
    <property type="gene ID" value="CT1463"/>
</dbReference>
<evidence type="ECO:0000256" key="1">
    <source>
        <dbReference type="SAM" id="MobiDB-lite"/>
    </source>
</evidence>
<evidence type="ECO:0008006" key="4">
    <source>
        <dbReference type="Google" id="ProtNLM"/>
    </source>
</evidence>
<sequence length="531" mass="59932">MPTSIGQKGKMKKALLITGLVASLLAVLGLWLHRSYTILKTKPPAPLTTDVKLEQPSSLFNLPISIEHTVLADYLNGKIRGNFLNADLWLQKKHKERVSLALTREENITISSNGHKLFCTFPVSAEARLTDSRFGKFLAKLLVWPIHAKAVVTFSTPIALDRNWHLKTRFKIENIRWEEEPVLKIGPFRKHIRADVDTLLSDNKRGLTALLDAEIDKEASLYPTVSDVWKDLQKPIVLTRKPVPVWLRFHCNDITGHISLNKRAIVCNARIMTNMRMLTDTTAISPPTPLPRFRQTPRDSISTISDVNFYALVPFASINRNLNDVFMNRRFSRSGYDIVVRSVEAYGSSSGLSVAIMTDLDLKSHIVISGRPRYDIPTHTLSIDHFDYSIDTGNPIIRTRELILHDAIRDSISTRLDVQIGSLVDRLPTIITRAVSKAKAGRTIDLTIDSLAIRKCDIRVGRNNIYLLVNATAKNALRIKRIKSGKVIRIRKQAETKDQNPTSQLPRPPDTDNKSRLLPVTARPLQLTNHF</sequence>
<gene>
    <name evidence="2" type="ordered locus">CT1463</name>
</gene>
<dbReference type="EMBL" id="AE006470">
    <property type="protein sequence ID" value="AAM72691.1"/>
    <property type="molecule type" value="Genomic_DNA"/>
</dbReference>
<dbReference type="STRING" id="194439.CT1463"/>